<dbReference type="SUPFAM" id="SSF143100">
    <property type="entry name" value="TTHA1013/TTHA0281-like"/>
    <property type="match status" value="1"/>
</dbReference>
<dbReference type="GeneID" id="60321259"/>
<organism evidence="1 2">
    <name type="scientific">Mycobacterium phage Quesadilla</name>
    <dbReference type="NCBI Taxonomy" id="2664226"/>
    <lineage>
        <taxon>Viruses</taxon>
        <taxon>Duplodnaviria</taxon>
        <taxon>Heunggongvirae</taxon>
        <taxon>Uroviricota</taxon>
        <taxon>Caudoviricetes</taxon>
        <taxon>Bclasvirinae</taxon>
        <taxon>Quesadillavirus</taxon>
        <taxon>Quesadillavirus quesadilla</taxon>
    </lineage>
</organism>
<reference evidence="1 2" key="1">
    <citation type="submission" date="2019-10" db="EMBL/GenBank/DDBJ databases">
        <authorList>
            <person name="Jorgensen H.J."/>
            <person name="Tolsma S."/>
            <person name="Caruso S.M."/>
            <person name="Garlena R.A."/>
            <person name="Russell D.A."/>
            <person name="Pope W.H."/>
            <person name="Jacobs-Se D."/>
            <person name="Hatfull G.F."/>
        </authorList>
    </citation>
    <scope>NUCLEOTIDE SEQUENCE [LARGE SCALE GENOMIC DNA]</scope>
</reference>
<keyword evidence="2" id="KW-1185">Reference proteome</keyword>
<name>A0A5Q2WF72_9CAUD</name>
<dbReference type="KEGG" id="vg:60321259"/>
<dbReference type="Proteomes" id="UP000370142">
    <property type="component" value="Segment"/>
</dbReference>
<proteinExistence type="predicted"/>
<evidence type="ECO:0000313" key="2">
    <source>
        <dbReference type="Proteomes" id="UP000370142"/>
    </source>
</evidence>
<gene>
    <name evidence="1" type="primary">95</name>
    <name evidence="1" type="ORF">SEA_QUESADILLA_95</name>
</gene>
<dbReference type="InterPro" id="IPR035069">
    <property type="entry name" value="TTHA1013/TTHA0281-like"/>
</dbReference>
<sequence>MKWHGERKDGQLAYVAGPWRVERGEAGKWWVARGPGIEGGVTRHETKAEAQDECQDAALLRIAGNERTVEPVPGDIAVVLADRRKDPRGRVTTKMDNGSGRPIFCIRFNVGGGRTCLFREEFEVMLP</sequence>
<dbReference type="EMBL" id="MN617843">
    <property type="protein sequence ID" value="QGH75343.1"/>
    <property type="molecule type" value="Genomic_DNA"/>
</dbReference>
<evidence type="ECO:0000313" key="1">
    <source>
        <dbReference type="EMBL" id="QGH75343.1"/>
    </source>
</evidence>
<protein>
    <submittedName>
        <fullName evidence="1">Uncharacterized protein</fullName>
    </submittedName>
</protein>
<dbReference type="RefSeq" id="YP_009949851.1">
    <property type="nucleotide sequence ID" value="NC_051584.1"/>
</dbReference>
<accession>A0A5Q2WF72</accession>